<dbReference type="EMBL" id="CP014585">
    <property type="protein sequence ID" value="ANZ75671.1"/>
    <property type="molecule type" value="Genomic_DNA"/>
</dbReference>
<keyword evidence="5" id="KW-0496">Mitochondrion</keyword>
<evidence type="ECO:0000256" key="1">
    <source>
        <dbReference type="ARBA" id="ARBA00004173"/>
    </source>
</evidence>
<comment type="subcellular location">
    <subcellularLocation>
        <location evidence="1">Mitochondrion</location>
    </subcellularLocation>
</comment>
<reference evidence="7 8" key="1">
    <citation type="submission" date="2016-02" db="EMBL/GenBank/DDBJ databases">
        <title>Comparative genomic and transcriptomic foundation for Pichia pastoris.</title>
        <authorList>
            <person name="Love K.R."/>
            <person name="Shah K.A."/>
            <person name="Whittaker C.A."/>
            <person name="Wu J."/>
            <person name="Bartlett M.C."/>
            <person name="Ma D."/>
            <person name="Leeson R.L."/>
            <person name="Priest M."/>
            <person name="Young S.K."/>
            <person name="Love J.C."/>
        </authorList>
    </citation>
    <scope>NUCLEOTIDE SEQUENCE [LARGE SCALE GENOMIC DNA]</scope>
    <source>
        <strain evidence="7 8">ATCC 28485</strain>
    </source>
</reference>
<evidence type="ECO:0000256" key="3">
    <source>
        <dbReference type="ARBA" id="ARBA00022946"/>
    </source>
</evidence>
<protein>
    <submittedName>
        <fullName evidence="7">BA75_02540T0</fullName>
    </submittedName>
</protein>
<evidence type="ECO:0000313" key="8">
    <source>
        <dbReference type="Proteomes" id="UP000094565"/>
    </source>
</evidence>
<sequence length="161" mass="18030">MRRLPSGLTIAVPPSMSQIKPIRSFHSSAGSLLKRPWKTYKDGTLFYGESKTGNNRLPLGTKQGNKNFYKGTRASGIGRFTKHGSYIIDPARTRTFVVPVTGASASETLRPFVSSNVPEIKQLFQPYKGPTDPLLLLQRARNFVENGKTEKEFTHNYVERV</sequence>
<dbReference type="InterPro" id="IPR019189">
    <property type="entry name" value="Ribosomal_mL41"/>
</dbReference>
<name>A0A1B2JCK3_PICPA</name>
<organism evidence="7 8">
    <name type="scientific">Komagataella pastoris</name>
    <name type="common">Yeast</name>
    <name type="synonym">Pichia pastoris</name>
    <dbReference type="NCBI Taxonomy" id="4922"/>
    <lineage>
        <taxon>Eukaryota</taxon>
        <taxon>Fungi</taxon>
        <taxon>Dikarya</taxon>
        <taxon>Ascomycota</taxon>
        <taxon>Saccharomycotina</taxon>
        <taxon>Pichiomycetes</taxon>
        <taxon>Pichiales</taxon>
        <taxon>Pichiaceae</taxon>
        <taxon>Komagataella</taxon>
    </lineage>
</organism>
<evidence type="ECO:0000256" key="6">
    <source>
        <dbReference type="ARBA" id="ARBA00023274"/>
    </source>
</evidence>
<evidence type="ECO:0000256" key="5">
    <source>
        <dbReference type="ARBA" id="ARBA00023128"/>
    </source>
</evidence>
<dbReference type="Pfam" id="PF09809">
    <property type="entry name" value="MRP-L27"/>
    <property type="match status" value="1"/>
</dbReference>
<evidence type="ECO:0000256" key="4">
    <source>
        <dbReference type="ARBA" id="ARBA00022980"/>
    </source>
</evidence>
<dbReference type="GO" id="GO:0006412">
    <property type="term" value="P:translation"/>
    <property type="evidence" value="ECO:0007669"/>
    <property type="project" value="TreeGrafter"/>
</dbReference>
<dbReference type="Proteomes" id="UP000094565">
    <property type="component" value="Chromosome 2"/>
</dbReference>
<comment type="similarity">
    <text evidence="2">Belongs to the mitochondrion-specific ribosomal protein mL41 family.</text>
</comment>
<dbReference type="PANTHER" id="PTHR21338:SF0">
    <property type="entry name" value="LARGE RIBOSOMAL SUBUNIT PROTEIN ML41"/>
    <property type="match status" value="1"/>
</dbReference>
<evidence type="ECO:0000313" key="7">
    <source>
        <dbReference type="EMBL" id="ANZ75671.1"/>
    </source>
</evidence>
<dbReference type="PANTHER" id="PTHR21338">
    <property type="entry name" value="MITOCHONDRIAL RIBOSOMAL PROTEIN L41"/>
    <property type="match status" value="1"/>
</dbReference>
<keyword evidence="4" id="KW-0689">Ribosomal protein</keyword>
<proteinExistence type="inferred from homology"/>
<dbReference type="GO" id="GO:0003735">
    <property type="term" value="F:structural constituent of ribosome"/>
    <property type="evidence" value="ECO:0007669"/>
    <property type="project" value="InterPro"/>
</dbReference>
<gene>
    <name evidence="7" type="primary">MRPL27</name>
    <name evidence="7" type="ORF">ATY40_BA7502540</name>
</gene>
<dbReference type="OrthoDB" id="408933at2759"/>
<dbReference type="AlphaFoldDB" id="A0A1B2JCK3"/>
<dbReference type="GO" id="GO:0005762">
    <property type="term" value="C:mitochondrial large ribosomal subunit"/>
    <property type="evidence" value="ECO:0007669"/>
    <property type="project" value="InterPro"/>
</dbReference>
<keyword evidence="8" id="KW-1185">Reference proteome</keyword>
<evidence type="ECO:0000256" key="2">
    <source>
        <dbReference type="ARBA" id="ARBA00010152"/>
    </source>
</evidence>
<keyword evidence="6" id="KW-0687">Ribonucleoprotein</keyword>
<accession>A0A1B2JCK3</accession>
<keyword evidence="3" id="KW-0809">Transit peptide</keyword>